<organism evidence="1 2">
    <name type="scientific">Willisornis vidua</name>
    <name type="common">Xingu scale-backed antbird</name>
    <dbReference type="NCBI Taxonomy" id="1566151"/>
    <lineage>
        <taxon>Eukaryota</taxon>
        <taxon>Metazoa</taxon>
        <taxon>Chordata</taxon>
        <taxon>Craniata</taxon>
        <taxon>Vertebrata</taxon>
        <taxon>Euteleostomi</taxon>
        <taxon>Archelosauria</taxon>
        <taxon>Archosauria</taxon>
        <taxon>Dinosauria</taxon>
        <taxon>Saurischia</taxon>
        <taxon>Theropoda</taxon>
        <taxon>Coelurosauria</taxon>
        <taxon>Aves</taxon>
        <taxon>Neognathae</taxon>
        <taxon>Neoaves</taxon>
        <taxon>Telluraves</taxon>
        <taxon>Australaves</taxon>
        <taxon>Passeriformes</taxon>
        <taxon>Thamnophilidae</taxon>
        <taxon>Willisornis</taxon>
    </lineage>
</organism>
<proteinExistence type="predicted"/>
<dbReference type="Proteomes" id="UP001145742">
    <property type="component" value="Unassembled WGS sequence"/>
</dbReference>
<keyword evidence="2" id="KW-1185">Reference proteome</keyword>
<protein>
    <submittedName>
        <fullName evidence="1">Uncharacterized protein</fullName>
    </submittedName>
</protein>
<gene>
    <name evidence="1" type="ORF">WISP_02700</name>
</gene>
<comment type="caution">
    <text evidence="1">The sequence shown here is derived from an EMBL/GenBank/DDBJ whole genome shotgun (WGS) entry which is preliminary data.</text>
</comment>
<evidence type="ECO:0000313" key="1">
    <source>
        <dbReference type="EMBL" id="KAJ7427906.1"/>
    </source>
</evidence>
<sequence length="124" mass="13721">MSTPPPSLWDGKCSPGYGKFNIWGALNYSSKSLWSRTPSPKLCTGDMKCKLGLELPQGLSWGVEIHLEEERKPVFAVQMRPQFAEQHDLFRQCQSEMPTAGHASSDGQPGTGSRILQILEVCNV</sequence>
<reference evidence="1" key="1">
    <citation type="submission" date="2019-10" db="EMBL/GenBank/DDBJ databases">
        <authorList>
            <person name="Soares A.E.R."/>
            <person name="Aleixo A."/>
            <person name="Schneider P."/>
            <person name="Miyaki C.Y."/>
            <person name="Schneider M.P."/>
            <person name="Mello C."/>
            <person name="Vasconcelos A.T.R."/>
        </authorList>
    </citation>
    <scope>NUCLEOTIDE SEQUENCE</scope>
    <source>
        <tissue evidence="1">Muscle</tissue>
    </source>
</reference>
<accession>A0ABQ9E054</accession>
<evidence type="ECO:0000313" key="2">
    <source>
        <dbReference type="Proteomes" id="UP001145742"/>
    </source>
</evidence>
<dbReference type="EMBL" id="WHWB01031782">
    <property type="protein sequence ID" value="KAJ7427906.1"/>
    <property type="molecule type" value="Genomic_DNA"/>
</dbReference>
<name>A0ABQ9E054_9PASS</name>